<evidence type="ECO:0000259" key="2">
    <source>
        <dbReference type="Pfam" id="PF00899"/>
    </source>
</evidence>
<dbReference type="InterPro" id="IPR035985">
    <property type="entry name" value="Ubiquitin-activating_enz"/>
</dbReference>
<dbReference type="InterPro" id="IPR000594">
    <property type="entry name" value="ThiF_NAD_FAD-bd"/>
</dbReference>
<dbReference type="AlphaFoldDB" id="R9B0Z8"/>
<dbReference type="GO" id="GO:0016779">
    <property type="term" value="F:nucleotidyltransferase activity"/>
    <property type="evidence" value="ECO:0007669"/>
    <property type="project" value="UniProtKB-KW"/>
</dbReference>
<dbReference type="PATRIC" id="fig|1217699.3.peg.2269"/>
<sequence>MIKLLKSKKNIGVKIAFCQKKTVFVPIYYFPQILHRLKIGITLDDKEASHVSDHLENEFELSNEEMHLYSRQILLDGWDIEAQEKLKLANVLIIGAGGIGCTSAELLARAGVGKITIVDADTIEISNLQRQIAFTTNDLGRYKAEILAKHLQEINPHIQVSYQNIRFDETNADELVQHQDVVLDGCDNFTTRYLVNAVCKKHQVPLISASAIGFEGQMFMVESDSACYECLFPKEDQTNEGLRCADSGVLSTTPVMIASLQAHHTLLFLGLGLMPLKQKLLLWNGLNLSQRILKFEKDVNCPVCQAT</sequence>
<accession>R9B0Z8</accession>
<feature type="domain" description="THIF-type NAD/FAD binding fold" evidence="2">
    <location>
        <begin position="69"/>
        <end position="303"/>
    </location>
</feature>
<dbReference type="Pfam" id="PF00899">
    <property type="entry name" value="ThiF"/>
    <property type="match status" value="1"/>
</dbReference>
<dbReference type="Proteomes" id="UP000016203">
    <property type="component" value="Unassembled WGS sequence"/>
</dbReference>
<dbReference type="GO" id="GO:0005829">
    <property type="term" value="C:cytosol"/>
    <property type="evidence" value="ECO:0007669"/>
    <property type="project" value="TreeGrafter"/>
</dbReference>
<dbReference type="InterPro" id="IPR045886">
    <property type="entry name" value="ThiF/MoeB/HesA"/>
</dbReference>
<dbReference type="Gene3D" id="3.40.50.720">
    <property type="entry name" value="NAD(P)-binding Rossmann-like Domain"/>
    <property type="match status" value="1"/>
</dbReference>
<dbReference type="SUPFAM" id="SSF69572">
    <property type="entry name" value="Activating enzymes of the ubiquitin-like proteins"/>
    <property type="match status" value="1"/>
</dbReference>
<dbReference type="GO" id="GO:0008146">
    <property type="term" value="F:sulfotransferase activity"/>
    <property type="evidence" value="ECO:0007669"/>
    <property type="project" value="TreeGrafter"/>
</dbReference>
<dbReference type="PANTHER" id="PTHR10953">
    <property type="entry name" value="UBIQUITIN-ACTIVATING ENZYME E1"/>
    <property type="match status" value="1"/>
</dbReference>
<dbReference type="CDD" id="cd00757">
    <property type="entry name" value="ThiF_MoeB_HesA_family"/>
    <property type="match status" value="1"/>
</dbReference>
<comment type="similarity">
    <text evidence="1">Belongs to the HesA/MoeB/ThiF family.</text>
</comment>
<dbReference type="GO" id="GO:0004792">
    <property type="term" value="F:thiosulfate-cyanide sulfurtransferase activity"/>
    <property type="evidence" value="ECO:0007669"/>
    <property type="project" value="TreeGrafter"/>
</dbReference>
<dbReference type="HOGENOM" id="CLU_013325_10_3_6"/>
<keyword evidence="3" id="KW-0808">Transferase</keyword>
<evidence type="ECO:0000256" key="1">
    <source>
        <dbReference type="ARBA" id="ARBA00009919"/>
    </source>
</evidence>
<evidence type="ECO:0000313" key="3">
    <source>
        <dbReference type="EMBL" id="EOR07955.1"/>
    </source>
</evidence>
<organism evidence="3 4">
    <name type="scientific">Acinetobacter genomosp. 15BJ</name>
    <dbReference type="NCBI Taxonomy" id="106651"/>
    <lineage>
        <taxon>Bacteria</taxon>
        <taxon>Pseudomonadati</taxon>
        <taxon>Pseudomonadota</taxon>
        <taxon>Gammaproteobacteria</taxon>
        <taxon>Moraxellales</taxon>
        <taxon>Moraxellaceae</taxon>
        <taxon>Acinetobacter</taxon>
    </lineage>
</organism>
<dbReference type="GO" id="GO:0008641">
    <property type="term" value="F:ubiquitin-like modifier activating enzyme activity"/>
    <property type="evidence" value="ECO:0007669"/>
    <property type="project" value="InterPro"/>
</dbReference>
<keyword evidence="3" id="KW-0548">Nucleotidyltransferase</keyword>
<protein>
    <submittedName>
        <fullName evidence="3">Adenylyltransferase and sulfurtransferase</fullName>
    </submittedName>
</protein>
<gene>
    <name evidence="3" type="ORF">F896_02328</name>
</gene>
<name>R9B0Z8_9GAMM</name>
<proteinExistence type="inferred from homology"/>
<reference evidence="3 4" key="1">
    <citation type="submission" date="2013-03" db="EMBL/GenBank/DDBJ databases">
        <title>The Genome Sequence of Acinetobacter sp. CIP 110321.</title>
        <authorList>
            <consortium name="The Broad Institute Genome Sequencing Platform"/>
            <consortium name="The Broad Institute Genome Sequencing Center for Infectious Disease"/>
            <person name="Cerqueira G."/>
            <person name="Feldgarden M."/>
            <person name="Courvalin P."/>
            <person name="Perichon B."/>
            <person name="Grillot-Courvalin C."/>
            <person name="Clermont D."/>
            <person name="Rocha E."/>
            <person name="Yoon E.-J."/>
            <person name="Nemec A."/>
            <person name="Walker B."/>
            <person name="Young S.K."/>
            <person name="Zeng Q."/>
            <person name="Gargeya S."/>
            <person name="Fitzgerald M."/>
            <person name="Haas B."/>
            <person name="Abouelleil A."/>
            <person name="Alvarado L."/>
            <person name="Arachchi H.M."/>
            <person name="Berlin A.M."/>
            <person name="Chapman S.B."/>
            <person name="Dewar J."/>
            <person name="Goldberg J."/>
            <person name="Griggs A."/>
            <person name="Gujja S."/>
            <person name="Hansen M."/>
            <person name="Howarth C."/>
            <person name="Imamovic A."/>
            <person name="Larimer J."/>
            <person name="McCowan C."/>
            <person name="Murphy C."/>
            <person name="Neiman D."/>
            <person name="Pearson M."/>
            <person name="Priest M."/>
            <person name="Roberts A."/>
            <person name="Saif S."/>
            <person name="Shea T."/>
            <person name="Sisk P."/>
            <person name="Sykes S."/>
            <person name="Wortman J."/>
            <person name="Nusbaum C."/>
            <person name="Birren B."/>
        </authorList>
    </citation>
    <scope>NUCLEOTIDE SEQUENCE [LARGE SCALE GENOMIC DNA]</scope>
    <source>
        <strain evidence="3 4">CIP 110321</strain>
    </source>
</reference>
<dbReference type="EMBL" id="AQFL01000012">
    <property type="protein sequence ID" value="EOR07955.1"/>
    <property type="molecule type" value="Genomic_DNA"/>
</dbReference>
<comment type="caution">
    <text evidence="3">The sequence shown here is derived from an EMBL/GenBank/DDBJ whole genome shotgun (WGS) entry which is preliminary data.</text>
</comment>
<evidence type="ECO:0000313" key="4">
    <source>
        <dbReference type="Proteomes" id="UP000016203"/>
    </source>
</evidence>
<dbReference type="FunFam" id="3.40.50.720:FF:000080">
    <property type="entry name" value="Thiazole biosynthesis adenylyltransferase ThiF"/>
    <property type="match status" value="1"/>
</dbReference>
<dbReference type="PANTHER" id="PTHR10953:SF240">
    <property type="entry name" value="SULFUR CARRIER PROTEIN THIS ADENYLYLTRANSFERASE"/>
    <property type="match status" value="1"/>
</dbReference>